<dbReference type="InterPro" id="IPR030192">
    <property type="entry name" value="YbdG"/>
</dbReference>
<dbReference type="EMBL" id="JBHSDU010000015">
    <property type="protein sequence ID" value="MFC4313563.1"/>
    <property type="molecule type" value="Genomic_DNA"/>
</dbReference>
<dbReference type="Pfam" id="PF00924">
    <property type="entry name" value="MS_channel_2nd"/>
    <property type="match status" value="1"/>
</dbReference>
<comment type="similarity">
    <text evidence="2">Belongs to the MscS (TC 1.A.23) family.</text>
</comment>
<dbReference type="RefSeq" id="WP_380603991.1">
    <property type="nucleotide sequence ID" value="NZ_JBHSDU010000015.1"/>
</dbReference>
<feature type="domain" description="Mechanosensitive ion channel MscS C-terminal" evidence="6">
    <location>
        <begin position="308"/>
        <end position="386"/>
    </location>
</feature>
<evidence type="ECO:0000313" key="8">
    <source>
        <dbReference type="Proteomes" id="UP001595904"/>
    </source>
</evidence>
<evidence type="ECO:0000256" key="2">
    <source>
        <dbReference type="ARBA" id="ARBA00008017"/>
    </source>
</evidence>
<keyword evidence="3" id="KW-1003">Cell membrane</keyword>
<dbReference type="PANTHER" id="PTHR30414:SF0">
    <property type="entry name" value="MINICONDUCTANCE MECHANOSENSITIVE CHANNEL YBDG"/>
    <property type="match status" value="1"/>
</dbReference>
<evidence type="ECO:0000313" key="7">
    <source>
        <dbReference type="EMBL" id="MFC4313563.1"/>
    </source>
</evidence>
<comment type="subcellular location">
    <subcellularLocation>
        <location evidence="1">Cell membrane</location>
        <topology evidence="1">Multi-pass membrane protein</topology>
    </subcellularLocation>
</comment>
<feature type="transmembrane region" description="Helical" evidence="4">
    <location>
        <begin position="98"/>
        <end position="119"/>
    </location>
</feature>
<evidence type="ECO:0000256" key="4">
    <source>
        <dbReference type="SAM" id="Phobius"/>
    </source>
</evidence>
<reference evidence="8" key="1">
    <citation type="journal article" date="2019" name="Int. J. Syst. Evol. Microbiol.">
        <title>The Global Catalogue of Microorganisms (GCM) 10K type strain sequencing project: providing services to taxonomists for standard genome sequencing and annotation.</title>
        <authorList>
            <consortium name="The Broad Institute Genomics Platform"/>
            <consortium name="The Broad Institute Genome Sequencing Center for Infectious Disease"/>
            <person name="Wu L."/>
            <person name="Ma J."/>
        </authorList>
    </citation>
    <scope>NUCLEOTIDE SEQUENCE [LARGE SCALE GENOMIC DNA]</scope>
    <source>
        <strain evidence="8">CGMCC 1.10759</strain>
    </source>
</reference>
<keyword evidence="8" id="KW-1185">Reference proteome</keyword>
<evidence type="ECO:0000259" key="6">
    <source>
        <dbReference type="Pfam" id="PF21082"/>
    </source>
</evidence>
<dbReference type="PANTHER" id="PTHR30414">
    <property type="entry name" value="MINICONDUCTANCE MECHANOSENSITIVE CHANNEL YBDG"/>
    <property type="match status" value="1"/>
</dbReference>
<proteinExistence type="inferred from homology"/>
<feature type="transmembrane region" description="Helical" evidence="4">
    <location>
        <begin position="140"/>
        <end position="157"/>
    </location>
</feature>
<evidence type="ECO:0000256" key="1">
    <source>
        <dbReference type="ARBA" id="ARBA00004651"/>
    </source>
</evidence>
<dbReference type="Pfam" id="PF21082">
    <property type="entry name" value="MS_channel_3rd"/>
    <property type="match status" value="1"/>
</dbReference>
<name>A0ABV8T3P5_9GAMM</name>
<dbReference type="SUPFAM" id="SSF82689">
    <property type="entry name" value="Mechanosensitive channel protein MscS (YggB), C-terminal domain"/>
    <property type="match status" value="1"/>
</dbReference>
<keyword evidence="4" id="KW-1133">Transmembrane helix</keyword>
<dbReference type="Proteomes" id="UP001595904">
    <property type="component" value="Unassembled WGS sequence"/>
</dbReference>
<accession>A0ABV8T3P5</accession>
<feature type="transmembrane region" description="Helical" evidence="4">
    <location>
        <begin position="14"/>
        <end position="35"/>
    </location>
</feature>
<feature type="domain" description="Mechanosensitive ion channel MscS" evidence="5">
    <location>
        <begin position="182"/>
        <end position="250"/>
    </location>
</feature>
<evidence type="ECO:0000259" key="5">
    <source>
        <dbReference type="Pfam" id="PF00924"/>
    </source>
</evidence>
<dbReference type="InterPro" id="IPR006685">
    <property type="entry name" value="MscS_channel_2nd"/>
</dbReference>
<keyword evidence="4" id="KW-0812">Transmembrane</keyword>
<dbReference type="InterPro" id="IPR010920">
    <property type="entry name" value="LSM_dom_sf"/>
</dbReference>
<dbReference type="InterPro" id="IPR011066">
    <property type="entry name" value="MscS_channel_C_sf"/>
</dbReference>
<gene>
    <name evidence="7" type="ORF">ACFPN2_31105</name>
</gene>
<dbReference type="InterPro" id="IPR049278">
    <property type="entry name" value="MS_channel_C"/>
</dbReference>
<comment type="caution">
    <text evidence="7">The sequence shown here is derived from an EMBL/GenBank/DDBJ whole genome shotgun (WGS) entry which is preliminary data.</text>
</comment>
<dbReference type="SUPFAM" id="SSF50182">
    <property type="entry name" value="Sm-like ribonucleoproteins"/>
    <property type="match status" value="1"/>
</dbReference>
<evidence type="ECO:0000256" key="3">
    <source>
        <dbReference type="ARBA" id="ARBA00022475"/>
    </source>
</evidence>
<organism evidence="7 8">
    <name type="scientific">Steroidobacter flavus</name>
    <dbReference type="NCBI Taxonomy" id="1842136"/>
    <lineage>
        <taxon>Bacteria</taxon>
        <taxon>Pseudomonadati</taxon>
        <taxon>Pseudomonadota</taxon>
        <taxon>Gammaproteobacteria</taxon>
        <taxon>Steroidobacterales</taxon>
        <taxon>Steroidobacteraceae</taxon>
        <taxon>Steroidobacter</taxon>
    </lineage>
</organism>
<keyword evidence="4" id="KW-0472">Membrane</keyword>
<protein>
    <submittedName>
        <fullName evidence="7">Mechanosensitive ion channel family protein</fullName>
    </submittedName>
</protein>
<feature type="transmembrane region" description="Helical" evidence="4">
    <location>
        <begin position="163"/>
        <end position="180"/>
    </location>
</feature>
<sequence>MFEDLLASVRDHPIAWLALQILLLILAVLVSYLITRTLLVRILSRAARVTGTRFDDAILGPGVIPRLAQVVPALVVYYGSTLLPSIPNAVLPALRRGVSIYLVLAITTAIMSLLTAIGAAYERYDPQRARVHPIKSYLQLGKIIVGLVAAIFVAAALFDRDPLLILSGLGAMTAVLMLIFKDTIQSFVAGLQISANDMLRVGDWIEMPQVKADGHAIDLSLHTVKVQNMDNSITSIPTWRLFSESFRNWRGMFDSGARLIQRALVLDQTSIHFLGAEEWEGLRRFALIDEHLAHKRAEFVMAADLDPVNVRRSTNAGMFRVYVRAYLRAHPHVRQDMPIQVRQLQPAPSGLPLEVYCYTATDWQRYETVQAEIFEHLLSILPEFGLRVFQQPSMEPKARPRSRLDTEPV</sequence>